<reference evidence="1 2" key="1">
    <citation type="journal article" date="2019" name="Sci. Rep.">
        <title>Comparative genomics of chytrid fungi reveal insights into the obligate biotrophic and pathogenic lifestyle of Synchytrium endobioticum.</title>
        <authorList>
            <person name="van de Vossenberg B.T.L.H."/>
            <person name="Warris S."/>
            <person name="Nguyen H.D.T."/>
            <person name="van Gent-Pelzer M.P.E."/>
            <person name="Joly D.L."/>
            <person name="van de Geest H.C."/>
            <person name="Bonants P.J.M."/>
            <person name="Smith D.S."/>
            <person name="Levesque C.A."/>
            <person name="van der Lee T.A.J."/>
        </authorList>
    </citation>
    <scope>NUCLEOTIDE SEQUENCE [LARGE SCALE GENOMIC DNA]</scope>
    <source>
        <strain evidence="1 2">MB42</strain>
    </source>
</reference>
<proteinExistence type="predicted"/>
<protein>
    <submittedName>
        <fullName evidence="1">Uncharacterized protein</fullName>
    </submittedName>
</protein>
<evidence type="ECO:0000313" key="1">
    <source>
        <dbReference type="EMBL" id="TPX43772.1"/>
    </source>
</evidence>
<gene>
    <name evidence="1" type="ORF">SeMB42_g04586</name>
</gene>
<dbReference type="VEuPathDB" id="FungiDB:SeMB42_g04586"/>
<dbReference type="EMBL" id="QEAN01000190">
    <property type="protein sequence ID" value="TPX43772.1"/>
    <property type="molecule type" value="Genomic_DNA"/>
</dbReference>
<accession>A0A507CX09</accession>
<sequence>MYPLLHNTRLRVQHFKESASKFDINRRCLLHNTPCGMVHKELDTFGLRGVGSQQILLPHKCLVCSPRSIKRPEAYSQAKIFSSDFHSRQGLLAWRRLLKQVEADTASSCQHRSLAQ</sequence>
<organism evidence="1 2">
    <name type="scientific">Synchytrium endobioticum</name>
    <dbReference type="NCBI Taxonomy" id="286115"/>
    <lineage>
        <taxon>Eukaryota</taxon>
        <taxon>Fungi</taxon>
        <taxon>Fungi incertae sedis</taxon>
        <taxon>Chytridiomycota</taxon>
        <taxon>Chytridiomycota incertae sedis</taxon>
        <taxon>Chytridiomycetes</taxon>
        <taxon>Synchytriales</taxon>
        <taxon>Synchytriaceae</taxon>
        <taxon>Synchytrium</taxon>
    </lineage>
</organism>
<dbReference type="AlphaFoldDB" id="A0A507CX09"/>
<name>A0A507CX09_9FUNG</name>
<comment type="caution">
    <text evidence="1">The sequence shown here is derived from an EMBL/GenBank/DDBJ whole genome shotgun (WGS) entry which is preliminary data.</text>
</comment>
<keyword evidence="2" id="KW-1185">Reference proteome</keyword>
<dbReference type="Proteomes" id="UP000317494">
    <property type="component" value="Unassembled WGS sequence"/>
</dbReference>
<evidence type="ECO:0000313" key="2">
    <source>
        <dbReference type="Proteomes" id="UP000317494"/>
    </source>
</evidence>